<dbReference type="Proteomes" id="UP001602370">
    <property type="component" value="Unassembled WGS sequence"/>
</dbReference>
<feature type="compositionally biased region" description="Low complexity" evidence="4">
    <location>
        <begin position="239"/>
        <end position="260"/>
    </location>
</feature>
<keyword evidence="7" id="KW-1185">Reference proteome</keyword>
<dbReference type="PANTHER" id="PTHR42788">
    <property type="entry name" value="TAURINE IMPORT ATP-BINDING PROTEIN-RELATED"/>
    <property type="match status" value="1"/>
</dbReference>
<keyword evidence="3 6" id="KW-0067">ATP-binding</keyword>
<protein>
    <submittedName>
        <fullName evidence="6">ABC transporter ATP-binding protein</fullName>
    </submittedName>
</protein>
<dbReference type="SMART" id="SM00382">
    <property type="entry name" value="AAA"/>
    <property type="match status" value="1"/>
</dbReference>
<keyword evidence="1" id="KW-0813">Transport</keyword>
<dbReference type="SUPFAM" id="SSF52540">
    <property type="entry name" value="P-loop containing nucleoside triphosphate hydrolases"/>
    <property type="match status" value="1"/>
</dbReference>
<evidence type="ECO:0000256" key="4">
    <source>
        <dbReference type="SAM" id="MobiDB-lite"/>
    </source>
</evidence>
<dbReference type="InterPro" id="IPR027417">
    <property type="entry name" value="P-loop_NTPase"/>
</dbReference>
<proteinExistence type="predicted"/>
<dbReference type="Pfam" id="PF00005">
    <property type="entry name" value="ABC_tran"/>
    <property type="match status" value="1"/>
</dbReference>
<dbReference type="InterPro" id="IPR050166">
    <property type="entry name" value="ABC_transporter_ATP-bind"/>
</dbReference>
<dbReference type="EMBL" id="JBIBDZ010000005">
    <property type="protein sequence ID" value="MFF5920600.1"/>
    <property type="molecule type" value="Genomic_DNA"/>
</dbReference>
<feature type="domain" description="ABC transporter" evidence="5">
    <location>
        <begin position="12"/>
        <end position="227"/>
    </location>
</feature>
<dbReference type="RefSeq" id="WP_388308184.1">
    <property type="nucleotide sequence ID" value="NZ_JBIBDZ010000005.1"/>
</dbReference>
<dbReference type="InterPro" id="IPR003439">
    <property type="entry name" value="ABC_transporter-like_ATP-bd"/>
</dbReference>
<comment type="caution">
    <text evidence="6">The sequence shown here is derived from an EMBL/GenBank/DDBJ whole genome shotgun (WGS) entry which is preliminary data.</text>
</comment>
<feature type="region of interest" description="Disordered" evidence="4">
    <location>
        <begin position="238"/>
        <end position="260"/>
    </location>
</feature>
<dbReference type="PROSITE" id="PS00211">
    <property type="entry name" value="ABC_TRANSPORTER_1"/>
    <property type="match status" value="1"/>
</dbReference>
<evidence type="ECO:0000259" key="5">
    <source>
        <dbReference type="PROSITE" id="PS50893"/>
    </source>
</evidence>
<reference evidence="6 7" key="1">
    <citation type="submission" date="2024-10" db="EMBL/GenBank/DDBJ databases">
        <title>The Natural Products Discovery Center: Release of the First 8490 Sequenced Strains for Exploring Actinobacteria Biosynthetic Diversity.</title>
        <authorList>
            <person name="Kalkreuter E."/>
            <person name="Kautsar S.A."/>
            <person name="Yang D."/>
            <person name="Bader C.D."/>
            <person name="Teijaro C.N."/>
            <person name="Fluegel L."/>
            <person name="Davis C.M."/>
            <person name="Simpson J.R."/>
            <person name="Lauterbach L."/>
            <person name="Steele A.D."/>
            <person name="Gui C."/>
            <person name="Meng S."/>
            <person name="Li G."/>
            <person name="Viehrig K."/>
            <person name="Ye F."/>
            <person name="Su P."/>
            <person name="Kiefer A.F."/>
            <person name="Nichols A."/>
            <person name="Cepeda A.J."/>
            <person name="Yan W."/>
            <person name="Fan B."/>
            <person name="Jiang Y."/>
            <person name="Adhikari A."/>
            <person name="Zheng C.-J."/>
            <person name="Schuster L."/>
            <person name="Cowan T.M."/>
            <person name="Smanski M.J."/>
            <person name="Chevrette M.G."/>
            <person name="De Carvalho L.P.S."/>
            <person name="Shen B."/>
        </authorList>
    </citation>
    <scope>NUCLEOTIDE SEQUENCE [LARGE SCALE GENOMIC DNA]</scope>
    <source>
        <strain evidence="6 7">NPDC012605</strain>
    </source>
</reference>
<evidence type="ECO:0000256" key="2">
    <source>
        <dbReference type="ARBA" id="ARBA00022741"/>
    </source>
</evidence>
<evidence type="ECO:0000256" key="3">
    <source>
        <dbReference type="ARBA" id="ARBA00022840"/>
    </source>
</evidence>
<organism evidence="6 7">
    <name type="scientific">Streptomyces flavochromogenes</name>
    <dbReference type="NCBI Taxonomy" id="68199"/>
    <lineage>
        <taxon>Bacteria</taxon>
        <taxon>Bacillati</taxon>
        <taxon>Actinomycetota</taxon>
        <taxon>Actinomycetes</taxon>
        <taxon>Kitasatosporales</taxon>
        <taxon>Streptomycetaceae</taxon>
        <taxon>Streptomyces</taxon>
    </lineage>
</organism>
<dbReference type="InterPro" id="IPR003593">
    <property type="entry name" value="AAA+_ATPase"/>
</dbReference>
<name>A0ABW6XT93_9ACTN</name>
<evidence type="ECO:0000256" key="1">
    <source>
        <dbReference type="ARBA" id="ARBA00022448"/>
    </source>
</evidence>
<dbReference type="PROSITE" id="PS50893">
    <property type="entry name" value="ABC_TRANSPORTER_2"/>
    <property type="match status" value="1"/>
</dbReference>
<keyword evidence="2" id="KW-0547">Nucleotide-binding</keyword>
<dbReference type="GO" id="GO:0005524">
    <property type="term" value="F:ATP binding"/>
    <property type="evidence" value="ECO:0007669"/>
    <property type="project" value="UniProtKB-KW"/>
</dbReference>
<evidence type="ECO:0000313" key="7">
    <source>
        <dbReference type="Proteomes" id="UP001602370"/>
    </source>
</evidence>
<evidence type="ECO:0000313" key="6">
    <source>
        <dbReference type="EMBL" id="MFF5920600.1"/>
    </source>
</evidence>
<dbReference type="Gene3D" id="3.40.50.300">
    <property type="entry name" value="P-loop containing nucleotide triphosphate hydrolases"/>
    <property type="match status" value="1"/>
</dbReference>
<dbReference type="PANTHER" id="PTHR42788:SF13">
    <property type="entry name" value="ALIPHATIC SULFONATES IMPORT ATP-BINDING PROTEIN SSUB"/>
    <property type="match status" value="1"/>
</dbReference>
<accession>A0ABW6XT93</accession>
<sequence length="260" mass="27403">MTSSTSVPATAVRVRGLRRVFGARSVLDGLELDLRRGEFLALLGASGSGKTTLLRILGALDGADGGEALVPEARTIVFQEPRLIPSKKVLANVTVGLPRGAATRATGLRALAEVGLERHADAWPATLSGGEAQRVALARALVREPELLLLDEPFAALDALTRLRMQDLVGELRRIHRPAVLLVTHDVDEAVRLADRVAVLRDGRLVTDEPVTVPRPRDPGDPAFVALRRRLLADLGVHAPGEAATSTPGPAPASPEGASA</sequence>
<dbReference type="InterPro" id="IPR017871">
    <property type="entry name" value="ABC_transporter-like_CS"/>
</dbReference>
<gene>
    <name evidence="6" type="ORF">ACFY8C_19990</name>
</gene>